<gene>
    <name evidence="1" type="ORF">H9726_01435</name>
</gene>
<sequence>MSKSEILLCLFYRLLTERSVNKAAFCCDMGISERSFYRYLNDIKSFSIETCTGLEIAADGSGNYILKGDAPQ</sequence>
<proteinExistence type="predicted"/>
<accession>A0A9D2D640</accession>
<evidence type="ECO:0000313" key="2">
    <source>
        <dbReference type="Proteomes" id="UP000824025"/>
    </source>
</evidence>
<reference evidence="1" key="2">
    <citation type="submission" date="2021-04" db="EMBL/GenBank/DDBJ databases">
        <authorList>
            <person name="Gilroy R."/>
        </authorList>
    </citation>
    <scope>NUCLEOTIDE SEQUENCE</scope>
    <source>
        <strain evidence="1">CHK192-19661</strain>
    </source>
</reference>
<comment type="caution">
    <text evidence="1">The sequence shown here is derived from an EMBL/GenBank/DDBJ whole genome shotgun (WGS) entry which is preliminary data.</text>
</comment>
<dbReference type="EMBL" id="DXCF01000005">
    <property type="protein sequence ID" value="HIZ09126.1"/>
    <property type="molecule type" value="Genomic_DNA"/>
</dbReference>
<protein>
    <submittedName>
        <fullName evidence="1">Uncharacterized protein</fullName>
    </submittedName>
</protein>
<dbReference type="Proteomes" id="UP000824025">
    <property type="component" value="Unassembled WGS sequence"/>
</dbReference>
<name>A0A9D2D640_9FIRM</name>
<evidence type="ECO:0000313" key="1">
    <source>
        <dbReference type="EMBL" id="HIZ09126.1"/>
    </source>
</evidence>
<organism evidence="1 2">
    <name type="scientific">Candidatus Borkfalkia avicola</name>
    <dbReference type="NCBI Taxonomy" id="2838503"/>
    <lineage>
        <taxon>Bacteria</taxon>
        <taxon>Bacillati</taxon>
        <taxon>Bacillota</taxon>
        <taxon>Clostridia</taxon>
        <taxon>Christensenellales</taxon>
        <taxon>Christensenellaceae</taxon>
        <taxon>Candidatus Borkfalkia</taxon>
    </lineage>
</organism>
<dbReference type="AlphaFoldDB" id="A0A9D2D640"/>
<reference evidence="1" key="1">
    <citation type="journal article" date="2021" name="PeerJ">
        <title>Extensive microbial diversity within the chicken gut microbiome revealed by metagenomics and culture.</title>
        <authorList>
            <person name="Gilroy R."/>
            <person name="Ravi A."/>
            <person name="Getino M."/>
            <person name="Pursley I."/>
            <person name="Horton D.L."/>
            <person name="Alikhan N.F."/>
            <person name="Baker D."/>
            <person name="Gharbi K."/>
            <person name="Hall N."/>
            <person name="Watson M."/>
            <person name="Adriaenssens E.M."/>
            <person name="Foster-Nyarko E."/>
            <person name="Jarju S."/>
            <person name="Secka A."/>
            <person name="Antonio M."/>
            <person name="Oren A."/>
            <person name="Chaudhuri R.R."/>
            <person name="La Ragione R."/>
            <person name="Hildebrand F."/>
            <person name="Pallen M.J."/>
        </authorList>
    </citation>
    <scope>NUCLEOTIDE SEQUENCE</scope>
    <source>
        <strain evidence="1">CHK192-19661</strain>
    </source>
</reference>